<dbReference type="InterPro" id="IPR036640">
    <property type="entry name" value="ABC1_TM_sf"/>
</dbReference>
<feature type="domain" description="ABC transporter" evidence="7">
    <location>
        <begin position="396"/>
        <end position="627"/>
    </location>
</feature>
<name>A0A0S4QG36_9ACTN</name>
<dbReference type="Gene3D" id="3.40.50.300">
    <property type="entry name" value="P-loop containing nucleotide triphosphate hydrolases"/>
    <property type="match status" value="1"/>
</dbReference>
<dbReference type="GO" id="GO:0015421">
    <property type="term" value="F:ABC-type oligopeptide transporter activity"/>
    <property type="evidence" value="ECO:0007669"/>
    <property type="project" value="TreeGrafter"/>
</dbReference>
<dbReference type="PANTHER" id="PTHR43394">
    <property type="entry name" value="ATP-DEPENDENT PERMEASE MDL1, MITOCHONDRIAL"/>
    <property type="match status" value="1"/>
</dbReference>
<protein>
    <submittedName>
        <fullName evidence="9">Putative ABC transport system ATP-binding protein</fullName>
    </submittedName>
</protein>
<feature type="transmembrane region" description="Helical" evidence="6">
    <location>
        <begin position="162"/>
        <end position="182"/>
    </location>
</feature>
<keyword evidence="10" id="KW-1185">Reference proteome</keyword>
<accession>A0A0S4QG36</accession>
<evidence type="ECO:0000259" key="8">
    <source>
        <dbReference type="PROSITE" id="PS50929"/>
    </source>
</evidence>
<dbReference type="Proteomes" id="UP000198802">
    <property type="component" value="Unassembled WGS sequence"/>
</dbReference>
<feature type="transmembrane region" description="Helical" evidence="6">
    <location>
        <begin position="188"/>
        <end position="207"/>
    </location>
</feature>
<dbReference type="InterPro" id="IPR027417">
    <property type="entry name" value="P-loop_NTPase"/>
</dbReference>
<dbReference type="SUPFAM" id="SSF52540">
    <property type="entry name" value="P-loop containing nucleoside triphosphate hydrolases"/>
    <property type="match status" value="1"/>
</dbReference>
<evidence type="ECO:0000256" key="3">
    <source>
        <dbReference type="ARBA" id="ARBA00022989"/>
    </source>
</evidence>
<evidence type="ECO:0000313" key="10">
    <source>
        <dbReference type="Proteomes" id="UP000198802"/>
    </source>
</evidence>
<evidence type="ECO:0000256" key="6">
    <source>
        <dbReference type="SAM" id="Phobius"/>
    </source>
</evidence>
<evidence type="ECO:0000256" key="4">
    <source>
        <dbReference type="ARBA" id="ARBA00023136"/>
    </source>
</evidence>
<feature type="region of interest" description="Disordered" evidence="5">
    <location>
        <begin position="350"/>
        <end position="398"/>
    </location>
</feature>
<dbReference type="InterPro" id="IPR003439">
    <property type="entry name" value="ABC_transporter-like_ATP-bd"/>
</dbReference>
<gene>
    <name evidence="9" type="ORF">Ga0074812_10156</name>
</gene>
<feature type="domain" description="ABC transmembrane type-1" evidence="8">
    <location>
        <begin position="54"/>
        <end position="331"/>
    </location>
</feature>
<dbReference type="GO" id="GO:0005524">
    <property type="term" value="F:ATP binding"/>
    <property type="evidence" value="ECO:0007669"/>
    <property type="project" value="UniProtKB-KW"/>
</dbReference>
<dbReference type="GO" id="GO:0005886">
    <property type="term" value="C:plasma membrane"/>
    <property type="evidence" value="ECO:0007669"/>
    <property type="project" value="UniProtKB-SubCell"/>
</dbReference>
<evidence type="ECO:0000256" key="5">
    <source>
        <dbReference type="SAM" id="MobiDB-lite"/>
    </source>
</evidence>
<dbReference type="InterPro" id="IPR017871">
    <property type="entry name" value="ABC_transporter-like_CS"/>
</dbReference>
<feature type="compositionally biased region" description="Low complexity" evidence="5">
    <location>
        <begin position="1"/>
        <end position="17"/>
    </location>
</feature>
<proteinExistence type="predicted"/>
<organism evidence="9 10">
    <name type="scientific">Parafrankia irregularis</name>
    <dbReference type="NCBI Taxonomy" id="795642"/>
    <lineage>
        <taxon>Bacteria</taxon>
        <taxon>Bacillati</taxon>
        <taxon>Actinomycetota</taxon>
        <taxon>Actinomycetes</taxon>
        <taxon>Frankiales</taxon>
        <taxon>Frankiaceae</taxon>
        <taxon>Parafrankia</taxon>
    </lineage>
</organism>
<evidence type="ECO:0000256" key="2">
    <source>
        <dbReference type="ARBA" id="ARBA00022692"/>
    </source>
</evidence>
<dbReference type="EMBL" id="FAOZ01000001">
    <property type="protein sequence ID" value="CUU53558.1"/>
    <property type="molecule type" value="Genomic_DNA"/>
</dbReference>
<dbReference type="GO" id="GO:0016887">
    <property type="term" value="F:ATP hydrolysis activity"/>
    <property type="evidence" value="ECO:0007669"/>
    <property type="project" value="InterPro"/>
</dbReference>
<evidence type="ECO:0000256" key="1">
    <source>
        <dbReference type="ARBA" id="ARBA00004651"/>
    </source>
</evidence>
<feature type="compositionally biased region" description="Basic and acidic residues" evidence="5">
    <location>
        <begin position="351"/>
        <end position="373"/>
    </location>
</feature>
<keyword evidence="3 6" id="KW-1133">Transmembrane helix</keyword>
<comment type="subcellular location">
    <subcellularLocation>
        <location evidence="1">Cell membrane</location>
        <topology evidence="1">Multi-pass membrane protein</topology>
    </subcellularLocation>
</comment>
<feature type="region of interest" description="Disordered" evidence="5">
    <location>
        <begin position="1"/>
        <end position="28"/>
    </location>
</feature>
<evidence type="ECO:0000259" key="7">
    <source>
        <dbReference type="PROSITE" id="PS50893"/>
    </source>
</evidence>
<dbReference type="SUPFAM" id="SSF90123">
    <property type="entry name" value="ABC transporter transmembrane region"/>
    <property type="match status" value="1"/>
</dbReference>
<dbReference type="PANTHER" id="PTHR43394:SF1">
    <property type="entry name" value="ATP-BINDING CASSETTE SUB-FAMILY B MEMBER 10, MITOCHONDRIAL"/>
    <property type="match status" value="1"/>
</dbReference>
<keyword evidence="2 6" id="KW-0812">Transmembrane</keyword>
<dbReference type="PROSITE" id="PS50929">
    <property type="entry name" value="ABC_TM1F"/>
    <property type="match status" value="1"/>
</dbReference>
<dbReference type="Pfam" id="PF00664">
    <property type="entry name" value="ABC_membrane"/>
    <property type="match status" value="1"/>
</dbReference>
<dbReference type="InterPro" id="IPR011527">
    <property type="entry name" value="ABC1_TM_dom"/>
</dbReference>
<dbReference type="InterPro" id="IPR039421">
    <property type="entry name" value="Type_1_exporter"/>
</dbReference>
<dbReference type="PROSITE" id="PS50893">
    <property type="entry name" value="ABC_TRANSPORTER_2"/>
    <property type="match status" value="1"/>
</dbReference>
<feature type="transmembrane region" description="Helical" evidence="6">
    <location>
        <begin position="89"/>
        <end position="108"/>
    </location>
</feature>
<dbReference type="CDD" id="cd07346">
    <property type="entry name" value="ABC_6TM_exporters"/>
    <property type="match status" value="1"/>
</dbReference>
<dbReference type="AlphaFoldDB" id="A0A0S4QG36"/>
<reference evidence="10" key="1">
    <citation type="submission" date="2015-11" db="EMBL/GenBank/DDBJ databases">
        <authorList>
            <person name="Varghese N."/>
        </authorList>
    </citation>
    <scope>NUCLEOTIDE SEQUENCE [LARGE SCALE GENOMIC DNA]</scope>
    <source>
        <strain evidence="10">DSM 45899</strain>
    </source>
</reference>
<dbReference type="Gene3D" id="1.20.1560.10">
    <property type="entry name" value="ABC transporter type 1, transmembrane domain"/>
    <property type="match status" value="1"/>
</dbReference>
<dbReference type="Pfam" id="PF00005">
    <property type="entry name" value="ABC_tran"/>
    <property type="match status" value="1"/>
</dbReference>
<keyword evidence="9" id="KW-0067">ATP-binding</keyword>
<keyword evidence="9" id="KW-0547">Nucleotide-binding</keyword>
<keyword evidence="4 6" id="KW-0472">Membrane</keyword>
<sequence length="627" mass="63427">MSVMTDPVAPAGATPAGGASGGSDGTATTTTHTAASVLNLARRGQLRQVGASSFFLSCHQVAEALVPVTIGLTVDRAISTGDGASMLRWLAVLLGLFVALTCAMRWGFRANLRAVQGAGHDLRMLLAGRVLDPRGGAEADQLPGQLVALATGDTLKVGMLNYALAMAVSGVAGVGVAVVSLARFSLPLTGIVVAGTVLLMVITHLLGRPLERRSGAERATMAAATGMAADLIAGLRVLQGFGGERAAVGRYRAASRRALGATLRAAAVESTVRALAVVLAGGLLAAVTLVAGRLAADGSISIGALITALGLAQFLIDPLNRITGFGAQRAQAVASAGRIATVLNAPWAVDGPEHAAPDGHSHGHGESDGHDESDGAGDQQGRPRPAKGAGSQDGPGRGEARLRLAGITVGSVRELDLEVRAGEFLGLVAADPGEAAAVLSVLARDTDPVAGSVLLDGTPVTGLHPDASRRSVVVAPHDAVLFDGTVLDNIRSVAPAADLDRVVTAAGVDDLREALADGLETRLRSGGASLSGGQRQRVALARALATAAPVLVLHEPTTAVDSLTERRIAGGLRDLRAGLSTVCVTASPAVLASCDRVVLLDGGAITAEGTHEELVRTDGRYRELVLA</sequence>
<dbReference type="PROSITE" id="PS00211">
    <property type="entry name" value="ABC_TRANSPORTER_1"/>
    <property type="match status" value="1"/>
</dbReference>
<feature type="transmembrane region" description="Helical" evidence="6">
    <location>
        <begin position="274"/>
        <end position="292"/>
    </location>
</feature>
<evidence type="ECO:0000313" key="9">
    <source>
        <dbReference type="EMBL" id="CUU53558.1"/>
    </source>
</evidence>